<dbReference type="InterPro" id="IPR025222">
    <property type="entry name" value="DUF3945"/>
</dbReference>
<reference evidence="5" key="1">
    <citation type="submission" date="2016-10" db="EMBL/GenBank/DDBJ databases">
        <authorList>
            <person name="Varghese N."/>
            <person name="Submissions S."/>
        </authorList>
    </citation>
    <scope>NUCLEOTIDE SEQUENCE [LARGE SCALE GENOMIC DNA]</scope>
    <source>
        <strain evidence="5">DSM 22376</strain>
    </source>
</reference>
<dbReference type="STRING" id="150146.SAMN05443667_11695"/>
<dbReference type="RefSeq" id="WP_091093561.1">
    <property type="nucleotide sequence ID" value="NZ_FNRD01000016.1"/>
</dbReference>
<keyword evidence="5" id="KW-1185">Reference proteome</keyword>
<name>A0A1H4G3N5_9FLAO</name>
<evidence type="ECO:0008006" key="6">
    <source>
        <dbReference type="Google" id="ProtNLM"/>
    </source>
</evidence>
<dbReference type="AlphaFoldDB" id="A0A1H4G3N5"/>
<feature type="domain" description="DUF3945" evidence="2">
    <location>
        <begin position="357"/>
        <end position="407"/>
    </location>
</feature>
<organism evidence="4 5">
    <name type="scientific">Flavobacterium gillisiae</name>
    <dbReference type="NCBI Taxonomy" id="150146"/>
    <lineage>
        <taxon>Bacteria</taxon>
        <taxon>Pseudomonadati</taxon>
        <taxon>Bacteroidota</taxon>
        <taxon>Flavobacteriia</taxon>
        <taxon>Flavobacteriales</taxon>
        <taxon>Flavobacteriaceae</taxon>
        <taxon>Flavobacterium</taxon>
    </lineage>
</organism>
<evidence type="ECO:0000313" key="4">
    <source>
        <dbReference type="EMBL" id="SEB04213.1"/>
    </source>
</evidence>
<feature type="domain" description="DUF4099" evidence="3">
    <location>
        <begin position="144"/>
        <end position="225"/>
    </location>
</feature>
<sequence length="475" mass="54615">MREETISNPKLKEQFSDVLLVSDTNKKEIREVNGIGKDKELQTVVPDKKNESQFLRVDKQGDLFSNFFSNFYRQLKDPTHFIFFRVPENQAIQIVKRMQKEVDKPTKMGGKQFEYHQIKVDYKPENKNKMENTQSMPVVGEYRYKLEQIDWKAMSNLGLSKERLEKMNVLEPLLKGYKTNELVPISLDLGTSITRMDARLSLQAKEDGQVVLAIHGIRKEPQLNYKFFGHEFSKEDKENLLKSGNMGRVVDLINPKSGETIPSIISIDRLTKEVIALRTEQIKIPEEIKGIKLNEQQKQTLADGKSLHIEGMISKKGELFNASVQFNADKRYVEFLFDRLDTNKQSQSQQKEAPQVFRGKELDELQHQKLKDGQTIYVSGLVDKKGKEYQGYITFDKETAKTGFSFDNPNKLQEKAQPKEQSKTQVAVNSEGKTNEATKKIKEPLKSEQNNPESAKQQEQQDKSKAAAKSKGRKM</sequence>
<feature type="domain" description="DUF3945" evidence="2">
    <location>
        <begin position="285"/>
        <end position="338"/>
    </location>
</feature>
<feature type="compositionally biased region" description="Basic and acidic residues" evidence="1">
    <location>
        <begin position="433"/>
        <end position="446"/>
    </location>
</feature>
<feature type="region of interest" description="Disordered" evidence="1">
    <location>
        <begin position="403"/>
        <end position="475"/>
    </location>
</feature>
<dbReference type="OrthoDB" id="1081890at2"/>
<accession>A0A1H4G3N5</accession>
<evidence type="ECO:0000259" key="2">
    <source>
        <dbReference type="Pfam" id="PF13101"/>
    </source>
</evidence>
<dbReference type="Pfam" id="PF13351">
    <property type="entry name" value="DUF4099"/>
    <property type="match status" value="1"/>
</dbReference>
<gene>
    <name evidence="4" type="ORF">SAMN05443667_11695</name>
</gene>
<dbReference type="EMBL" id="FNRD01000016">
    <property type="protein sequence ID" value="SEB04213.1"/>
    <property type="molecule type" value="Genomic_DNA"/>
</dbReference>
<evidence type="ECO:0000259" key="3">
    <source>
        <dbReference type="Pfam" id="PF13351"/>
    </source>
</evidence>
<proteinExistence type="predicted"/>
<feature type="compositionally biased region" description="Basic residues" evidence="1">
    <location>
        <begin position="466"/>
        <end position="475"/>
    </location>
</feature>
<dbReference type="Pfam" id="PF13101">
    <property type="entry name" value="DUF3945"/>
    <property type="match status" value="2"/>
</dbReference>
<evidence type="ECO:0000313" key="5">
    <source>
        <dbReference type="Proteomes" id="UP000198951"/>
    </source>
</evidence>
<evidence type="ECO:0000256" key="1">
    <source>
        <dbReference type="SAM" id="MobiDB-lite"/>
    </source>
</evidence>
<protein>
    <recommendedName>
        <fullName evidence="6">DUF3945 domain-containing protein</fullName>
    </recommendedName>
</protein>
<feature type="compositionally biased region" description="Polar residues" evidence="1">
    <location>
        <begin position="423"/>
        <end position="432"/>
    </location>
</feature>
<dbReference type="InterPro" id="IPR025343">
    <property type="entry name" value="DUF4099"/>
</dbReference>
<dbReference type="Proteomes" id="UP000198951">
    <property type="component" value="Unassembled WGS sequence"/>
</dbReference>
<feature type="compositionally biased region" description="Basic and acidic residues" evidence="1">
    <location>
        <begin position="412"/>
        <end position="422"/>
    </location>
</feature>